<dbReference type="AlphaFoldDB" id="X1BTP9"/>
<name>X1BTP9_9ZZZZ</name>
<comment type="caution">
    <text evidence="1">The sequence shown here is derived from an EMBL/GenBank/DDBJ whole genome shotgun (WGS) entry which is preliminary data.</text>
</comment>
<organism evidence="1">
    <name type="scientific">marine sediment metagenome</name>
    <dbReference type="NCBI Taxonomy" id="412755"/>
    <lineage>
        <taxon>unclassified sequences</taxon>
        <taxon>metagenomes</taxon>
        <taxon>ecological metagenomes</taxon>
    </lineage>
</organism>
<accession>X1BTP9</accession>
<proteinExistence type="predicted"/>
<feature type="non-terminal residue" evidence="1">
    <location>
        <position position="1"/>
    </location>
</feature>
<sequence length="38" mass="4384">NRILDKLTNTIDVGLQRQLQINHIGEILPIVWMEVSRG</sequence>
<protein>
    <submittedName>
        <fullName evidence="1">Uncharacterized protein</fullName>
    </submittedName>
</protein>
<reference evidence="1" key="1">
    <citation type="journal article" date="2014" name="Front. Microbiol.">
        <title>High frequency of phylogenetically diverse reductive dehalogenase-homologous genes in deep subseafloor sedimentary metagenomes.</title>
        <authorList>
            <person name="Kawai M."/>
            <person name="Futagami T."/>
            <person name="Toyoda A."/>
            <person name="Takaki Y."/>
            <person name="Nishi S."/>
            <person name="Hori S."/>
            <person name="Arai W."/>
            <person name="Tsubouchi T."/>
            <person name="Morono Y."/>
            <person name="Uchiyama I."/>
            <person name="Ito T."/>
            <person name="Fujiyama A."/>
            <person name="Inagaki F."/>
            <person name="Takami H."/>
        </authorList>
    </citation>
    <scope>NUCLEOTIDE SEQUENCE</scope>
    <source>
        <strain evidence="1">Expedition CK06-06</strain>
    </source>
</reference>
<dbReference type="EMBL" id="BART01014559">
    <property type="protein sequence ID" value="GAG75501.1"/>
    <property type="molecule type" value="Genomic_DNA"/>
</dbReference>
<evidence type="ECO:0000313" key="1">
    <source>
        <dbReference type="EMBL" id="GAG75501.1"/>
    </source>
</evidence>
<gene>
    <name evidence="1" type="ORF">S01H4_28938</name>
</gene>